<evidence type="ECO:0000313" key="17">
    <source>
        <dbReference type="Proteomes" id="UP001529510"/>
    </source>
</evidence>
<evidence type="ECO:0000256" key="9">
    <source>
        <dbReference type="ARBA" id="ARBA00022833"/>
    </source>
</evidence>
<protein>
    <recommendedName>
        <fullName evidence="4">DNA polymerase zeta catalytic subunit</fullName>
        <ecNumber evidence="3">2.7.7.7</ecNumber>
    </recommendedName>
</protein>
<dbReference type="InterPro" id="IPR006134">
    <property type="entry name" value="DNA-dir_DNA_pol_B_multi_dom"/>
</dbReference>
<proteinExistence type="inferred from homology"/>
<evidence type="ECO:0000256" key="11">
    <source>
        <dbReference type="ARBA" id="ARBA00023004"/>
    </source>
</evidence>
<evidence type="ECO:0000256" key="3">
    <source>
        <dbReference type="ARBA" id="ARBA00012417"/>
    </source>
</evidence>
<comment type="catalytic activity">
    <reaction evidence="14">
        <text>DNA(n) + a 2'-deoxyribonucleoside 5'-triphosphate = DNA(n+1) + diphosphate</text>
        <dbReference type="Rhea" id="RHEA:22508"/>
        <dbReference type="Rhea" id="RHEA-COMP:17339"/>
        <dbReference type="Rhea" id="RHEA-COMP:17340"/>
        <dbReference type="ChEBI" id="CHEBI:33019"/>
        <dbReference type="ChEBI" id="CHEBI:61560"/>
        <dbReference type="ChEBI" id="CHEBI:173112"/>
        <dbReference type="EC" id="2.7.7.7"/>
    </reaction>
</comment>
<evidence type="ECO:0000256" key="1">
    <source>
        <dbReference type="ARBA" id="ARBA00001966"/>
    </source>
</evidence>
<keyword evidence="9" id="KW-0862">Zinc</keyword>
<dbReference type="PANTHER" id="PTHR45812:SF1">
    <property type="entry name" value="DNA POLYMERASE ZETA CATALYTIC SUBUNIT"/>
    <property type="match status" value="1"/>
</dbReference>
<keyword evidence="12" id="KW-0411">Iron-sulfur</keyword>
<evidence type="ECO:0000256" key="13">
    <source>
        <dbReference type="ARBA" id="ARBA00023204"/>
    </source>
</evidence>
<dbReference type="Gene3D" id="1.10.287.690">
    <property type="entry name" value="Helix hairpin bin"/>
    <property type="match status" value="1"/>
</dbReference>
<organism evidence="16 17">
    <name type="scientific">Cirrhinus mrigala</name>
    <name type="common">Mrigala</name>
    <dbReference type="NCBI Taxonomy" id="683832"/>
    <lineage>
        <taxon>Eukaryota</taxon>
        <taxon>Metazoa</taxon>
        <taxon>Chordata</taxon>
        <taxon>Craniata</taxon>
        <taxon>Vertebrata</taxon>
        <taxon>Euteleostomi</taxon>
        <taxon>Actinopterygii</taxon>
        <taxon>Neopterygii</taxon>
        <taxon>Teleostei</taxon>
        <taxon>Ostariophysi</taxon>
        <taxon>Cypriniformes</taxon>
        <taxon>Cyprinidae</taxon>
        <taxon>Labeoninae</taxon>
        <taxon>Labeonini</taxon>
        <taxon>Cirrhinus</taxon>
    </lineage>
</organism>
<gene>
    <name evidence="16" type="ORF">M9458_039594</name>
</gene>
<keyword evidence="8" id="KW-0227">DNA damage</keyword>
<name>A0ABD0NRG0_CIRMR</name>
<dbReference type="FunFam" id="1.10.287.690:FF:000002">
    <property type="entry name" value="DNA polymerase zeta"/>
    <property type="match status" value="1"/>
</dbReference>
<evidence type="ECO:0000256" key="2">
    <source>
        <dbReference type="ARBA" id="ARBA00005755"/>
    </source>
</evidence>
<keyword evidence="13" id="KW-0234">DNA repair</keyword>
<dbReference type="InterPro" id="IPR030559">
    <property type="entry name" value="PolZ_Rev3"/>
</dbReference>
<feature type="non-terminal residue" evidence="16">
    <location>
        <position position="1"/>
    </location>
</feature>
<comment type="cofactor">
    <cofactor evidence="1">
        <name>[4Fe-4S] cluster</name>
        <dbReference type="ChEBI" id="CHEBI:49883"/>
    </cofactor>
</comment>
<evidence type="ECO:0000256" key="8">
    <source>
        <dbReference type="ARBA" id="ARBA00022763"/>
    </source>
</evidence>
<dbReference type="GO" id="GO:0003887">
    <property type="term" value="F:DNA-directed DNA polymerase activity"/>
    <property type="evidence" value="ECO:0007669"/>
    <property type="project" value="UniProtKB-KW"/>
</dbReference>
<evidence type="ECO:0000256" key="5">
    <source>
        <dbReference type="ARBA" id="ARBA00022679"/>
    </source>
</evidence>
<evidence type="ECO:0000259" key="15">
    <source>
        <dbReference type="Pfam" id="PF00136"/>
    </source>
</evidence>
<accession>A0ABD0NRG0</accession>
<comment type="similarity">
    <text evidence="2">Belongs to the DNA polymerase type-B family.</text>
</comment>
<keyword evidence="17" id="KW-1185">Reference proteome</keyword>
<dbReference type="Pfam" id="PF00136">
    <property type="entry name" value="DNA_pol_B"/>
    <property type="match status" value="1"/>
</dbReference>
<feature type="domain" description="DNA-directed DNA polymerase family B multifunctional" evidence="15">
    <location>
        <begin position="1"/>
        <end position="63"/>
    </location>
</feature>
<dbReference type="Proteomes" id="UP001529510">
    <property type="component" value="Unassembled WGS sequence"/>
</dbReference>
<dbReference type="InterPro" id="IPR043502">
    <property type="entry name" value="DNA/RNA_pol_sf"/>
</dbReference>
<feature type="non-terminal residue" evidence="16">
    <location>
        <position position="64"/>
    </location>
</feature>
<evidence type="ECO:0000256" key="10">
    <source>
        <dbReference type="ARBA" id="ARBA00022932"/>
    </source>
</evidence>
<evidence type="ECO:0000256" key="7">
    <source>
        <dbReference type="ARBA" id="ARBA00022723"/>
    </source>
</evidence>
<sequence length="64" mass="7211">GVLPRMLEEILKTRIMVKQSMKAYKNDKALLRLLDARQLGLKLIANVTFGYTAANFSGRMPSVE</sequence>
<dbReference type="GO" id="GO:0006281">
    <property type="term" value="P:DNA repair"/>
    <property type="evidence" value="ECO:0007669"/>
    <property type="project" value="UniProtKB-KW"/>
</dbReference>
<dbReference type="EMBL" id="JAMKFB020000020">
    <property type="protein sequence ID" value="KAL0163841.1"/>
    <property type="molecule type" value="Genomic_DNA"/>
</dbReference>
<keyword evidence="10" id="KW-0239">DNA-directed DNA polymerase</keyword>
<dbReference type="AlphaFoldDB" id="A0ABD0NRG0"/>
<evidence type="ECO:0000256" key="14">
    <source>
        <dbReference type="ARBA" id="ARBA00049244"/>
    </source>
</evidence>
<evidence type="ECO:0000256" key="6">
    <source>
        <dbReference type="ARBA" id="ARBA00022695"/>
    </source>
</evidence>
<dbReference type="GO" id="GO:0046872">
    <property type="term" value="F:metal ion binding"/>
    <property type="evidence" value="ECO:0007669"/>
    <property type="project" value="UniProtKB-KW"/>
</dbReference>
<dbReference type="PANTHER" id="PTHR45812">
    <property type="entry name" value="DNA POLYMERASE ZETA CATALYTIC SUBUNIT"/>
    <property type="match status" value="1"/>
</dbReference>
<dbReference type="SUPFAM" id="SSF56672">
    <property type="entry name" value="DNA/RNA polymerases"/>
    <property type="match status" value="1"/>
</dbReference>
<reference evidence="16 17" key="1">
    <citation type="submission" date="2024-05" db="EMBL/GenBank/DDBJ databases">
        <title>Genome sequencing and assembly of Indian major carp, Cirrhinus mrigala (Hamilton, 1822).</title>
        <authorList>
            <person name="Mohindra V."/>
            <person name="Chowdhury L.M."/>
            <person name="Lal K."/>
            <person name="Jena J.K."/>
        </authorList>
    </citation>
    <scope>NUCLEOTIDE SEQUENCE [LARGE SCALE GENOMIC DNA]</scope>
    <source>
        <strain evidence="16">CM1030</strain>
        <tissue evidence="16">Blood</tissue>
    </source>
</reference>
<keyword evidence="7" id="KW-0479">Metal-binding</keyword>
<comment type="caution">
    <text evidence="16">The sequence shown here is derived from an EMBL/GenBank/DDBJ whole genome shotgun (WGS) entry which is preliminary data.</text>
</comment>
<dbReference type="EC" id="2.7.7.7" evidence="3"/>
<dbReference type="GO" id="GO:0051536">
    <property type="term" value="F:iron-sulfur cluster binding"/>
    <property type="evidence" value="ECO:0007669"/>
    <property type="project" value="UniProtKB-KW"/>
</dbReference>
<evidence type="ECO:0000313" key="16">
    <source>
        <dbReference type="EMBL" id="KAL0163841.1"/>
    </source>
</evidence>
<keyword evidence="11" id="KW-0408">Iron</keyword>
<evidence type="ECO:0000256" key="12">
    <source>
        <dbReference type="ARBA" id="ARBA00023014"/>
    </source>
</evidence>
<keyword evidence="5" id="KW-0808">Transferase</keyword>
<evidence type="ECO:0000256" key="4">
    <source>
        <dbReference type="ARBA" id="ARBA00021589"/>
    </source>
</evidence>
<keyword evidence="6" id="KW-0548">Nucleotidyltransferase</keyword>